<dbReference type="Proteomes" id="UP000236319">
    <property type="component" value="Unassembled WGS sequence"/>
</dbReference>
<evidence type="ECO:0000313" key="3">
    <source>
        <dbReference type="EMBL" id="GBE58609.1"/>
    </source>
</evidence>
<dbReference type="PANTHER" id="PTHR45615:SF80">
    <property type="entry name" value="GRIP DOMAIN-CONTAINING PROTEIN"/>
    <property type="match status" value="1"/>
</dbReference>
<comment type="caution">
    <text evidence="3">The sequence shown here is derived from an EMBL/GenBank/DDBJ whole genome shotgun (WGS) entry which is preliminary data.</text>
</comment>
<feature type="compositionally biased region" description="Low complexity" evidence="2">
    <location>
        <begin position="459"/>
        <end position="469"/>
    </location>
</feature>
<reference evidence="3 4" key="1">
    <citation type="journal article" date="2017" name="BMC Genomics">
        <title>Whole-genome assembly of Babesia ovata and comparative genomics between closely related pathogens.</title>
        <authorList>
            <person name="Yamagishi J."/>
            <person name="Asada M."/>
            <person name="Hakimi H."/>
            <person name="Tanaka T.Q."/>
            <person name="Sugimoto C."/>
            <person name="Kawazu S."/>
        </authorList>
    </citation>
    <scope>NUCLEOTIDE SEQUENCE [LARGE SCALE GENOMIC DNA]</scope>
    <source>
        <strain evidence="3 4">Miyake</strain>
    </source>
</reference>
<keyword evidence="4" id="KW-1185">Reference proteome</keyword>
<feature type="compositionally biased region" description="Pro residues" evidence="2">
    <location>
        <begin position="470"/>
        <end position="486"/>
    </location>
</feature>
<gene>
    <name evidence="3" type="ORF">BOVATA_001020</name>
</gene>
<dbReference type="GeneID" id="39872379"/>
<feature type="compositionally biased region" description="Basic and acidic residues" evidence="2">
    <location>
        <begin position="2842"/>
        <end position="2851"/>
    </location>
</feature>
<feature type="compositionally biased region" description="Basic and acidic residues" evidence="2">
    <location>
        <begin position="356"/>
        <end position="387"/>
    </location>
</feature>
<feature type="region of interest" description="Disordered" evidence="2">
    <location>
        <begin position="355"/>
        <end position="585"/>
    </location>
</feature>
<feature type="compositionally biased region" description="Gly residues" evidence="2">
    <location>
        <begin position="435"/>
        <end position="444"/>
    </location>
</feature>
<feature type="region of interest" description="Disordered" evidence="2">
    <location>
        <begin position="995"/>
        <end position="1023"/>
    </location>
</feature>
<feature type="compositionally biased region" description="Low complexity" evidence="2">
    <location>
        <begin position="1182"/>
        <end position="1195"/>
    </location>
</feature>
<name>A0A2H6K6J6_9APIC</name>
<feature type="compositionally biased region" description="Gly residues" evidence="2">
    <location>
        <begin position="535"/>
        <end position="553"/>
    </location>
</feature>
<evidence type="ECO:0000256" key="2">
    <source>
        <dbReference type="SAM" id="MobiDB-lite"/>
    </source>
</evidence>
<feature type="compositionally biased region" description="Polar residues" evidence="2">
    <location>
        <begin position="1002"/>
        <end position="1012"/>
    </location>
</feature>
<sequence length="2899" mass="320902">MQTQVSRYLYGRISNYFTSSFGSEHNVEKGLSPFLTAVSAFYERLCYDPKPGSYGGVNEQQVADALLECLPKFLAAIYYLEYCVNPTFKTLGGGWWEKNWTGWEEDRWHVFSYPKYGGDLQKYLRAQTGGEYGGLIPGGFGENEVKYNPNVLHRGYPQGYAMVDDLQAILRKAPYNFLRSVFVSSTMGGSAKPKERTANALSLVRTFCHIVAAEAKQNREGGELIQKLNKDLQKVMSLNSICWKDLQSHCAQLEQQFSRLFAEKRFDFTGQSTGLKDLQTEELAVKAADWLRTNLINVRGNLQHIEKSAKKDLGDYFTRNLFPYGFTFDGRKRFEISKKEAQRLPTELSDVITELQKPRDGGLDRLKDILHGDGEKTCQEPPPEKKSAGTPNQGKKADVTPTPLPPNQNNDQSGGHSPDSPHGRSVPPPPSDVTGGQGPQGPTGPGDPVLSPDQVLTNPQVVQPQQPATQLPPGPPPPPPVPPGPAAAPGHPGTPGVTGQGSPADTSRSSQPTAPQVTVLTQPTSVSGSSSGSAGDQGSGQSGGGSAAKGGGQQDTQTTSSVPTTSAGTAPGAGGSGGTQTQATSNNLNNCSDGYTSGKGLSGNDICFRNYTMPAPNRSFDDIWQPPLKHERDEHFKSKSQNNSRINAHTLPTQPSHPAFGPSHHPSGARGFNQRPYYNPQERGAGEVGTNMMAMPPYEVKGSPVNHHRSVVPLSNDVITKFSISGQAMPDHSNDILDVVVEQKREEAHRQLLEKQRSEAQQRDEIKRKLNIIASDVNESQKKLKDAAEKEAALKKKLDAKYKDAVEHLRRDTAQREKDSEALDKKLRRLVEQKKQEEENERKLQATLKANHPLVKASDYYYHYRPHYYNIPPSFAVDDGGGVTLDGAAQEDTSRAIQAVNEKLRNEQDRWDRHYAQQDKRNTESRRRANDEKTRFLQDHITMMKDMETKKRLEGEKMYRDEINQRAQKTIVGNPILSDDAFSLPLVQHIDPPLPPTPDTTGHSISDPNRNQRLPPITDRSMLTGVPPPVPPAELEITKILTPKNTATTEMTFYTPDIIIQPKPPTISPPFIEIGPFGSEVADPKVDPSKMSPELKPELPPEALDFGIFIPPVAGADDNPDVKLLPFQELVQLGKPVPHRELLMPENENEFDAFDFTVSATDGLAKEGITPTCRNPWYVAPSATDPTSPTLSPPRTTDHLPPPTTVREMLHWMVGMNQKGYIPFIEEHLKDLLREYSKDVSQSPDAIYVTGKPYTLDASHVSNTLTQACLYAATVLHKMKYKDSKDAPTTLNFTSEYSKLCYSDDPARLLCQLREYVYACYHQLAFLKSQCSRDNSQGGWQDYHYGQTIKVPSPLQAFLTDAPDSSFKTHPFDPSDICLTSRVRMGFTMEHLPESQQTGNVLLIILSPACGGADPLLTLCSYLNCLTRRTPRTAGELVTFFHNIGNSLHNAPSKVSPLGSALSKSHDDCPDWDRLAADDLHVIKVFRGSATLNSNANHDKNHPNTLSTLLGCDIDNVNCQQLLKPITYRAYTLYSPSFVHHYLSWTVYLPDRLHESLEKLLYDLENLQCSMLKSLHQCTKAMPLLYLHGITPPDRTLQSPLTCSGFITKLREVINGKPIVSLMNAMDNFFYGIRLPFLYTLFTLWSIATLYIAHTMLYRLDILRIRSHLMRSKASHLIDVKALLAGSRRMPSLYKDDYFDKKAKEAYEKLDVHAELSKNVEKIVDANKAINEVHNKLGDVHTKLGEWNAEAKKVLDGAIKNAQSVHDALVIDSGSGQLKREIDQISSSNEAINEANKTLASEVDNLGKWNAAAREVIHKANEKCEEILKKVKTDKGSPGPIYENAKTLNEKAQTLLKAAKSAKEAVESKVGEALKAVAAMDTDLKKDLRNVKENIKKGITKVIEELKVKELDAKVQSDLGELRSKISGLKTEVDKSNGESLVKEELSKLAAEKIKLYNLAGSDKGKIQQETAGLETKFRDNIQSPLNDRVKAVDTAIEKLGGKFNKDDKKLVTIFDHIKQKVGEIKGKGGTPKTGKPWEIEGATGLAGIAQGVEHYFTFFQGKFGDAVGGWIDDILQHNGVVKRLLGWESKLADTLKEDLKNSGLGGLIKSPINDKIEQAADDAAFSDVDVNAGMKDKIEKVKNVCELFAQHLEQNLKEELKTGVLALALKAKKTMVDEVPERSSEKSHLKSIIASAECKCGSCTSKNPDYCMKCTDAKCILTQAIATTLLVVSSVSRQVGKELHSVLLGEGTATINIAQLLDDAKKTTDELHDQLTAATEKSRSPPSLQGQNESPAQAVDSKLTAVRTEVEGLEENFKKVKQNLEAEVAKLPSAVETFNTKAQAQIKEAAKTAIEQAVVEIEMDVDGKVKLDEHGQMSNFEKAHKKIRDQLDSDLKQKVDEHIGKDDTAGGGTETKVDLNISTGFTKYNVYVNHKKMKNLQAGESLQGVKEEGHLPLAIGSIKTLGLKALNEGEADTIIKNGDKTFTVPFGEITKQLGEIKELVSDNGSDDSEKGVMKLLEKLQDALNTGKLEGAEKGLEENNNAINALQTGDFKSQPEAIDGAVQAIKLQLGELREKLKNKSGKPEDDVIERLEDMKLQGLGDKDWTPNGKEVSGLGKIEDDLSTEIKKLPEETRKITNAIVNIQWTLATVKIKLDHVLIADDVMDNLRKLKMKIGEGDAKNAQQIHNYISTLQKDQFTNKPEEIRKANEAIKQELTALQKELQGNQPGDDVIATLEDLQNVGLSGQEWNHGENKKGFAKINGELQHQQNTLSTQPTDIQTGIQDITGEPDSLRQQLNDGVTDKLTELKSKGLTDKDWKKENKYRRAWKFHKEHHHHPSLHQELHEGKTSPRRRACQGPSTRCRSRCSLWNSHRTPRMFGDHRRDLLKDFCIPHLPQ</sequence>
<feature type="compositionally biased region" description="Polar residues" evidence="2">
    <location>
        <begin position="503"/>
        <end position="526"/>
    </location>
</feature>
<feature type="region of interest" description="Disordered" evidence="2">
    <location>
        <begin position="1182"/>
        <end position="1201"/>
    </location>
</feature>
<feature type="coiled-coil region" evidence="1">
    <location>
        <begin position="1810"/>
        <end position="1869"/>
    </location>
</feature>
<accession>A0A2H6K6J6</accession>
<dbReference type="VEuPathDB" id="PiroplasmaDB:BOVATA_001020"/>
<organism evidence="3 4">
    <name type="scientific">Babesia ovata</name>
    <dbReference type="NCBI Taxonomy" id="189622"/>
    <lineage>
        <taxon>Eukaryota</taxon>
        <taxon>Sar</taxon>
        <taxon>Alveolata</taxon>
        <taxon>Apicomplexa</taxon>
        <taxon>Aconoidasida</taxon>
        <taxon>Piroplasmida</taxon>
        <taxon>Babesiidae</taxon>
        <taxon>Babesia</taxon>
    </lineage>
</organism>
<protein>
    <submittedName>
        <fullName evidence="3">Ribosome binding protein</fullName>
    </submittedName>
</protein>
<dbReference type="OrthoDB" id="425925at2759"/>
<proteinExistence type="predicted"/>
<feature type="coiled-coil region" evidence="1">
    <location>
        <begin position="741"/>
        <end position="847"/>
    </location>
</feature>
<dbReference type="RefSeq" id="XP_028864852.1">
    <property type="nucleotide sequence ID" value="XM_029009019.1"/>
</dbReference>
<dbReference type="EMBL" id="BDSA01000001">
    <property type="protein sequence ID" value="GBE58609.1"/>
    <property type="molecule type" value="Genomic_DNA"/>
</dbReference>
<feature type="region of interest" description="Disordered" evidence="2">
    <location>
        <begin position="2276"/>
        <end position="2301"/>
    </location>
</feature>
<feature type="region of interest" description="Disordered" evidence="2">
    <location>
        <begin position="2834"/>
        <end position="2860"/>
    </location>
</feature>
<keyword evidence="1" id="KW-0175">Coiled coil</keyword>
<feature type="compositionally biased region" description="Low complexity" evidence="2">
    <location>
        <begin position="487"/>
        <end position="501"/>
    </location>
</feature>
<feature type="compositionally biased region" description="Polar residues" evidence="2">
    <location>
        <begin position="2277"/>
        <end position="2296"/>
    </location>
</feature>
<evidence type="ECO:0000256" key="1">
    <source>
        <dbReference type="SAM" id="Coils"/>
    </source>
</evidence>
<dbReference type="PANTHER" id="PTHR45615">
    <property type="entry name" value="MYOSIN HEAVY CHAIN, NON-MUSCLE"/>
    <property type="match status" value="1"/>
</dbReference>
<evidence type="ECO:0000313" key="4">
    <source>
        <dbReference type="Proteomes" id="UP000236319"/>
    </source>
</evidence>